<keyword evidence="3" id="KW-0378">Hydrolase</keyword>
<gene>
    <name evidence="3" type="ORF">H8718_19805</name>
</gene>
<feature type="transmembrane region" description="Helical" evidence="1">
    <location>
        <begin position="5"/>
        <end position="22"/>
    </location>
</feature>
<sequence>MFEKIFIVATLSISWVLSLIFIPQGAIGATTIIMMVPAILGFIITMIKYKSIKQPFKPLFYRPSIKGILFSFIFPLTIISLCGMMALVTGTGELTGDLSSNITQILIIVIMSIPFAISTLGEEYGWRGYLLVELEHKYGLKKANTIVGIVWCLFHLPAFFLINLSAGLGGAIIFTAVQVGCVFFVNFSYTYLYSLSKNVILVGVMHSVWNNVNTLMLGDAYRNESIGIVSGNVNLINGERIYGLIFLGVSAYFISKILFKNVKHEVIK</sequence>
<dbReference type="GO" id="GO:0008237">
    <property type="term" value="F:metallopeptidase activity"/>
    <property type="evidence" value="ECO:0007669"/>
    <property type="project" value="UniProtKB-KW"/>
</dbReference>
<feature type="transmembrane region" description="Helical" evidence="1">
    <location>
        <begin position="143"/>
        <end position="162"/>
    </location>
</feature>
<evidence type="ECO:0000313" key="4">
    <source>
        <dbReference type="Proteomes" id="UP000655830"/>
    </source>
</evidence>
<protein>
    <submittedName>
        <fullName evidence="3">CPBP family intramembrane metalloprotease</fullName>
    </submittedName>
</protein>
<keyword evidence="4" id="KW-1185">Reference proteome</keyword>
<keyword evidence="1" id="KW-0472">Membrane</keyword>
<dbReference type="RefSeq" id="WP_249334782.1">
    <property type="nucleotide sequence ID" value="NZ_JACRSY010000083.1"/>
</dbReference>
<dbReference type="InterPro" id="IPR003675">
    <property type="entry name" value="Rce1/LyrA-like_dom"/>
</dbReference>
<feature type="transmembrane region" description="Helical" evidence="1">
    <location>
        <begin position="168"/>
        <end position="187"/>
    </location>
</feature>
<dbReference type="AlphaFoldDB" id="A0A926IGN8"/>
<organism evidence="3 4">
    <name type="scientific">Zhenhengia yiwuensis</name>
    <dbReference type="NCBI Taxonomy" id="2763666"/>
    <lineage>
        <taxon>Bacteria</taxon>
        <taxon>Bacillati</taxon>
        <taxon>Bacillota</taxon>
        <taxon>Clostridia</taxon>
        <taxon>Lachnospirales</taxon>
        <taxon>Lachnospiraceae</taxon>
        <taxon>Zhenhengia</taxon>
    </lineage>
</organism>
<accession>A0A926IGN8</accession>
<dbReference type="GO" id="GO:0080120">
    <property type="term" value="P:CAAX-box protein maturation"/>
    <property type="evidence" value="ECO:0007669"/>
    <property type="project" value="UniProtKB-ARBA"/>
</dbReference>
<dbReference type="PANTHER" id="PTHR35797">
    <property type="entry name" value="PROTEASE-RELATED"/>
    <property type="match status" value="1"/>
</dbReference>
<feature type="transmembrane region" description="Helical" evidence="1">
    <location>
        <begin position="28"/>
        <end position="47"/>
    </location>
</feature>
<dbReference type="Proteomes" id="UP000655830">
    <property type="component" value="Unassembled WGS sequence"/>
</dbReference>
<dbReference type="EMBL" id="JACRSY010000083">
    <property type="protein sequence ID" value="MBC8581721.1"/>
    <property type="molecule type" value="Genomic_DNA"/>
</dbReference>
<feature type="domain" description="CAAX prenyl protease 2/Lysostaphin resistance protein A-like" evidence="2">
    <location>
        <begin position="108"/>
        <end position="210"/>
    </location>
</feature>
<keyword evidence="3" id="KW-0645">Protease</keyword>
<dbReference type="InterPro" id="IPR042150">
    <property type="entry name" value="MmRce1-like"/>
</dbReference>
<dbReference type="GO" id="GO:0004175">
    <property type="term" value="F:endopeptidase activity"/>
    <property type="evidence" value="ECO:0007669"/>
    <property type="project" value="UniProtKB-ARBA"/>
</dbReference>
<keyword evidence="3" id="KW-0482">Metalloprotease</keyword>
<keyword evidence="1" id="KW-1133">Transmembrane helix</keyword>
<reference evidence="3" key="1">
    <citation type="submission" date="2020-08" db="EMBL/GenBank/DDBJ databases">
        <title>Genome public.</title>
        <authorList>
            <person name="Liu C."/>
            <person name="Sun Q."/>
        </authorList>
    </citation>
    <scope>NUCLEOTIDE SEQUENCE</scope>
    <source>
        <strain evidence="3">NSJ-12</strain>
    </source>
</reference>
<feature type="transmembrane region" description="Helical" evidence="1">
    <location>
        <begin position="68"/>
        <end position="90"/>
    </location>
</feature>
<comment type="caution">
    <text evidence="3">The sequence shown here is derived from an EMBL/GenBank/DDBJ whole genome shotgun (WGS) entry which is preliminary data.</text>
</comment>
<dbReference type="PANTHER" id="PTHR35797:SF1">
    <property type="entry name" value="PROTEASE"/>
    <property type="match status" value="1"/>
</dbReference>
<evidence type="ECO:0000259" key="2">
    <source>
        <dbReference type="Pfam" id="PF02517"/>
    </source>
</evidence>
<evidence type="ECO:0000313" key="3">
    <source>
        <dbReference type="EMBL" id="MBC8581721.1"/>
    </source>
</evidence>
<dbReference type="Pfam" id="PF02517">
    <property type="entry name" value="Rce1-like"/>
    <property type="match status" value="1"/>
</dbReference>
<name>A0A926IGN8_9FIRM</name>
<evidence type="ECO:0000256" key="1">
    <source>
        <dbReference type="SAM" id="Phobius"/>
    </source>
</evidence>
<feature type="transmembrane region" description="Helical" evidence="1">
    <location>
        <begin position="102"/>
        <end position="122"/>
    </location>
</feature>
<proteinExistence type="predicted"/>
<keyword evidence="1" id="KW-0812">Transmembrane</keyword>
<feature type="transmembrane region" description="Helical" evidence="1">
    <location>
        <begin position="199"/>
        <end position="221"/>
    </location>
</feature>
<feature type="transmembrane region" description="Helical" evidence="1">
    <location>
        <begin position="241"/>
        <end position="259"/>
    </location>
</feature>